<feature type="domain" description="PAS" evidence="15">
    <location>
        <begin position="7"/>
        <end position="76"/>
    </location>
</feature>
<evidence type="ECO:0000256" key="13">
    <source>
        <dbReference type="ARBA" id="ARBA00043094"/>
    </source>
</evidence>
<evidence type="ECO:0000259" key="14">
    <source>
        <dbReference type="PROSITE" id="PS50109"/>
    </source>
</evidence>
<evidence type="ECO:0000256" key="7">
    <source>
        <dbReference type="ARBA" id="ARBA00022840"/>
    </source>
</evidence>
<evidence type="ECO:0000256" key="5">
    <source>
        <dbReference type="ARBA" id="ARBA00022741"/>
    </source>
</evidence>
<evidence type="ECO:0000256" key="11">
    <source>
        <dbReference type="ARBA" id="ARBA00039567"/>
    </source>
</evidence>
<dbReference type="InterPro" id="IPR003661">
    <property type="entry name" value="HisK_dim/P_dom"/>
</dbReference>
<dbReference type="Gene3D" id="1.10.287.130">
    <property type="match status" value="1"/>
</dbReference>
<evidence type="ECO:0000256" key="10">
    <source>
        <dbReference type="ARBA" id="ARBA00037696"/>
    </source>
</evidence>
<keyword evidence="6 16" id="KW-0418">Kinase</keyword>
<dbReference type="Gene3D" id="3.30.450.20">
    <property type="entry name" value="PAS domain"/>
    <property type="match status" value="1"/>
</dbReference>
<dbReference type="STRING" id="1818881.A3196_04075"/>
<keyword evidence="4" id="KW-0808">Transferase</keyword>
<dbReference type="Pfam" id="PF00512">
    <property type="entry name" value="HisKA"/>
    <property type="match status" value="1"/>
</dbReference>
<dbReference type="InterPro" id="IPR013656">
    <property type="entry name" value="PAS_4"/>
</dbReference>
<feature type="domain" description="Histidine kinase" evidence="14">
    <location>
        <begin position="144"/>
        <end position="355"/>
    </location>
</feature>
<dbReference type="NCBIfam" id="NF008293">
    <property type="entry name" value="PRK11073.1"/>
    <property type="match status" value="1"/>
</dbReference>
<dbReference type="PROSITE" id="PS50109">
    <property type="entry name" value="HIS_KIN"/>
    <property type="match status" value="1"/>
</dbReference>
<dbReference type="EMBL" id="LVJZ01000003">
    <property type="protein sequence ID" value="ODB96007.1"/>
    <property type="molecule type" value="Genomic_DNA"/>
</dbReference>
<dbReference type="SUPFAM" id="SSF55785">
    <property type="entry name" value="PYP-like sensor domain (PAS domain)"/>
    <property type="match status" value="1"/>
</dbReference>
<dbReference type="Gene3D" id="3.30.565.10">
    <property type="entry name" value="Histidine kinase-like ATPase, C-terminal domain"/>
    <property type="match status" value="1"/>
</dbReference>
<dbReference type="InterPro" id="IPR004358">
    <property type="entry name" value="Sig_transdc_His_kin-like_C"/>
</dbReference>
<evidence type="ECO:0000313" key="16">
    <source>
        <dbReference type="EMBL" id="ODB96007.1"/>
    </source>
</evidence>
<comment type="caution">
    <text evidence="16">The sequence shown here is derived from an EMBL/GenBank/DDBJ whole genome shotgun (WGS) entry which is preliminary data.</text>
</comment>
<evidence type="ECO:0000256" key="4">
    <source>
        <dbReference type="ARBA" id="ARBA00022679"/>
    </source>
</evidence>
<dbReference type="PANTHER" id="PTHR43065:SF16">
    <property type="entry name" value="SENSORY HISTIDINE KINASE_PHOSPHATASE NTRB"/>
    <property type="match status" value="1"/>
</dbReference>
<dbReference type="Proteomes" id="UP000094849">
    <property type="component" value="Unassembled WGS sequence"/>
</dbReference>
<keyword evidence="9" id="KW-0535">Nitrogen fixation</keyword>
<reference evidence="16 17" key="1">
    <citation type="submission" date="2016-03" db="EMBL/GenBank/DDBJ databases">
        <title>Chemosynthetic sulphur-oxidizing symbionts of marine invertebrate animals are capable of nitrogen fixation.</title>
        <authorList>
            <person name="Petersen J.M."/>
            <person name="Kemper A."/>
            <person name="Gruber-Vodicka H."/>
            <person name="Cardini U."/>
            <person name="Geest Mvander."/>
            <person name="Kleiner M."/>
            <person name="Bulgheresi S."/>
            <person name="Fussmann M."/>
            <person name="Herbold C."/>
            <person name="Seah B.K.B."/>
            <person name="Antony C.Paul."/>
            <person name="Liu D."/>
            <person name="Belitz A."/>
            <person name="Weber M."/>
        </authorList>
    </citation>
    <scope>NUCLEOTIDE SEQUENCE [LARGE SCALE GENOMIC DNA]</scope>
    <source>
        <strain evidence="16">G_D</strain>
    </source>
</reference>
<evidence type="ECO:0000259" key="15">
    <source>
        <dbReference type="PROSITE" id="PS50112"/>
    </source>
</evidence>
<name>A0A1E2UMQ8_9GAMM</name>
<keyword evidence="17" id="KW-1185">Reference proteome</keyword>
<evidence type="ECO:0000256" key="2">
    <source>
        <dbReference type="ARBA" id="ARBA00012438"/>
    </source>
</evidence>
<dbReference type="SUPFAM" id="SSF47384">
    <property type="entry name" value="Homodimeric domain of signal transducing histidine kinase"/>
    <property type="match status" value="1"/>
</dbReference>
<dbReference type="Pfam" id="PF02518">
    <property type="entry name" value="HATPase_c"/>
    <property type="match status" value="1"/>
</dbReference>
<dbReference type="InterPro" id="IPR036097">
    <property type="entry name" value="HisK_dim/P_sf"/>
</dbReference>
<sequence length="358" mass="39907">MNPQPSNPSMERRVLDNLSTAILLFDREFNLLFINSAAEMLFGVSARKMVGNHAAELLYCSSGIVRNNLNRSLETGQPFTEREHQLELQEGREITVDCTVIPLRSGQYVSEFLVEIQQVDRQLRITREEQILSRNQASRALVKGLAHEIKNPLGGLRGAAQLLERELPDQSLTEYTQIIIEEADRLQNLVDTMLGPNRIPEMKAVNVHQVMERVCSLVQAESGPNLNVIKNYDPSIPDLNGDMDQLIQAFLNIVRNGVRAAGPYGVVGITSRVLRQFTIGNIRHRLVISIEICDNGPGIPPELQERVFFPLVSGSNGMGLGLSISQTLINRHQGLIEFTSKPGETVFRVLLPLEQVDG</sequence>
<dbReference type="PRINTS" id="PR00344">
    <property type="entry name" value="BCTRLSENSOR"/>
</dbReference>
<dbReference type="EC" id="2.7.13.3" evidence="2"/>
<evidence type="ECO:0000256" key="9">
    <source>
        <dbReference type="ARBA" id="ARBA00023231"/>
    </source>
</evidence>
<gene>
    <name evidence="16" type="ORF">A3196_04075</name>
</gene>
<keyword evidence="5" id="KW-0547">Nucleotide-binding</keyword>
<dbReference type="SMART" id="SM00091">
    <property type="entry name" value="PAS"/>
    <property type="match status" value="1"/>
</dbReference>
<dbReference type="GO" id="GO:0005524">
    <property type="term" value="F:ATP binding"/>
    <property type="evidence" value="ECO:0007669"/>
    <property type="project" value="UniProtKB-KW"/>
</dbReference>
<keyword evidence="8" id="KW-0902">Two-component regulatory system</keyword>
<dbReference type="NCBIfam" id="TIGR00229">
    <property type="entry name" value="sensory_box"/>
    <property type="match status" value="1"/>
</dbReference>
<accession>A0A1E2UMQ8</accession>
<dbReference type="InterPro" id="IPR005467">
    <property type="entry name" value="His_kinase_dom"/>
</dbReference>
<dbReference type="CDD" id="cd00082">
    <property type="entry name" value="HisKA"/>
    <property type="match status" value="1"/>
</dbReference>
<protein>
    <recommendedName>
        <fullName evidence="11">Sensory histidine kinase/phosphatase NtrB</fullName>
        <ecNumber evidence="2">2.7.13.3</ecNumber>
    </recommendedName>
    <alternativeName>
        <fullName evidence="12">Nitrogen regulation protein NR(II)</fullName>
    </alternativeName>
    <alternativeName>
        <fullName evidence="13">Nitrogen regulator II</fullName>
    </alternativeName>
</protein>
<dbReference type="AlphaFoldDB" id="A0A1E2UMQ8"/>
<dbReference type="InterPro" id="IPR035965">
    <property type="entry name" value="PAS-like_dom_sf"/>
</dbReference>
<dbReference type="CDD" id="cd00130">
    <property type="entry name" value="PAS"/>
    <property type="match status" value="1"/>
</dbReference>
<organism evidence="16 17">
    <name type="scientific">Candidatus Thiodiazotropha endoloripes</name>
    <dbReference type="NCBI Taxonomy" id="1818881"/>
    <lineage>
        <taxon>Bacteria</taxon>
        <taxon>Pseudomonadati</taxon>
        <taxon>Pseudomonadota</taxon>
        <taxon>Gammaproteobacteria</taxon>
        <taxon>Chromatiales</taxon>
        <taxon>Sedimenticolaceae</taxon>
        <taxon>Candidatus Thiodiazotropha</taxon>
    </lineage>
</organism>
<keyword evidence="3" id="KW-0597">Phosphoprotein</keyword>
<dbReference type="InterPro" id="IPR036890">
    <property type="entry name" value="HATPase_C_sf"/>
</dbReference>
<keyword evidence="7" id="KW-0067">ATP-binding</keyword>
<dbReference type="SUPFAM" id="SSF55874">
    <property type="entry name" value="ATPase domain of HSP90 chaperone/DNA topoisomerase II/histidine kinase"/>
    <property type="match status" value="1"/>
</dbReference>
<dbReference type="InterPro" id="IPR003594">
    <property type="entry name" value="HATPase_dom"/>
</dbReference>
<dbReference type="InterPro" id="IPR000014">
    <property type="entry name" value="PAS"/>
</dbReference>
<proteinExistence type="predicted"/>
<evidence type="ECO:0000256" key="12">
    <source>
        <dbReference type="ARBA" id="ARBA00042313"/>
    </source>
</evidence>
<dbReference type="PROSITE" id="PS50112">
    <property type="entry name" value="PAS"/>
    <property type="match status" value="1"/>
</dbReference>
<dbReference type="Pfam" id="PF08448">
    <property type="entry name" value="PAS_4"/>
    <property type="match status" value="1"/>
</dbReference>
<dbReference type="RefSeq" id="WP_069003224.1">
    <property type="nucleotide sequence ID" value="NZ_LVJW01000006.1"/>
</dbReference>
<evidence type="ECO:0000256" key="8">
    <source>
        <dbReference type="ARBA" id="ARBA00023012"/>
    </source>
</evidence>
<comment type="function">
    <text evidence="10">Member of the two-component regulatory system NtrB/NtrC, which controls expression of the nitrogen-regulated (ntr) genes in response to nitrogen limitation. Under conditions of nitrogen limitation, NtrB autophosphorylates and transfers the phosphoryl group to NtrC. In the presence of nitrogen, acts as a phosphatase that dephosphorylates and inactivates NtrC.</text>
</comment>
<dbReference type="PANTHER" id="PTHR43065">
    <property type="entry name" value="SENSOR HISTIDINE KINASE"/>
    <property type="match status" value="1"/>
</dbReference>
<evidence type="ECO:0000313" key="17">
    <source>
        <dbReference type="Proteomes" id="UP000094849"/>
    </source>
</evidence>
<comment type="catalytic activity">
    <reaction evidence="1">
        <text>ATP + protein L-histidine = ADP + protein N-phospho-L-histidine.</text>
        <dbReference type="EC" id="2.7.13.3"/>
    </reaction>
</comment>
<dbReference type="SMART" id="SM00387">
    <property type="entry name" value="HATPase_c"/>
    <property type="match status" value="1"/>
</dbReference>
<dbReference type="GO" id="GO:0000155">
    <property type="term" value="F:phosphorelay sensor kinase activity"/>
    <property type="evidence" value="ECO:0007669"/>
    <property type="project" value="InterPro"/>
</dbReference>
<evidence type="ECO:0000256" key="3">
    <source>
        <dbReference type="ARBA" id="ARBA00022553"/>
    </source>
</evidence>
<dbReference type="SMART" id="SM00388">
    <property type="entry name" value="HisKA"/>
    <property type="match status" value="1"/>
</dbReference>
<dbReference type="OrthoDB" id="9789238at2"/>
<evidence type="ECO:0000256" key="6">
    <source>
        <dbReference type="ARBA" id="ARBA00022777"/>
    </source>
</evidence>
<evidence type="ECO:0000256" key="1">
    <source>
        <dbReference type="ARBA" id="ARBA00000085"/>
    </source>
</evidence>